<feature type="compositionally biased region" description="Basic and acidic residues" evidence="1">
    <location>
        <begin position="166"/>
        <end position="175"/>
    </location>
</feature>
<dbReference type="WBParaSite" id="Gr19_v10_g9360.t1">
    <property type="protein sequence ID" value="Gr19_v10_g9360.t1"/>
    <property type="gene ID" value="Gr19_v10_g9360"/>
</dbReference>
<evidence type="ECO:0000313" key="3">
    <source>
        <dbReference type="WBParaSite" id="Gr19_v10_g9360.t1"/>
    </source>
</evidence>
<keyword evidence="2" id="KW-1185">Reference proteome</keyword>
<feature type="region of interest" description="Disordered" evidence="1">
    <location>
        <begin position="134"/>
        <end position="175"/>
    </location>
</feature>
<accession>A0A914IBP8</accession>
<organism evidence="2 3">
    <name type="scientific">Globodera rostochiensis</name>
    <name type="common">Golden nematode worm</name>
    <name type="synonym">Heterodera rostochiensis</name>
    <dbReference type="NCBI Taxonomy" id="31243"/>
    <lineage>
        <taxon>Eukaryota</taxon>
        <taxon>Metazoa</taxon>
        <taxon>Ecdysozoa</taxon>
        <taxon>Nematoda</taxon>
        <taxon>Chromadorea</taxon>
        <taxon>Rhabditida</taxon>
        <taxon>Tylenchina</taxon>
        <taxon>Tylenchomorpha</taxon>
        <taxon>Tylenchoidea</taxon>
        <taxon>Heteroderidae</taxon>
        <taxon>Heteroderinae</taxon>
        <taxon>Globodera</taxon>
    </lineage>
</organism>
<dbReference type="AlphaFoldDB" id="A0A914IBP8"/>
<reference evidence="3" key="1">
    <citation type="submission" date="2022-11" db="UniProtKB">
        <authorList>
            <consortium name="WormBaseParasite"/>
        </authorList>
    </citation>
    <scope>IDENTIFICATION</scope>
</reference>
<evidence type="ECO:0000256" key="1">
    <source>
        <dbReference type="SAM" id="MobiDB-lite"/>
    </source>
</evidence>
<dbReference type="Proteomes" id="UP000887572">
    <property type="component" value="Unplaced"/>
</dbReference>
<proteinExistence type="predicted"/>
<sequence length="175" mass="19398">MDREYFPQGHFRHFHFRSLTLTDRENITRLHTPRSFCSASKRSEAKPSLAPWALNTNRRRVREGQRTICFAVGRGHSAGGNQLSAHPLRRTFRLLAPAAGERTDGHPAKLCAMDHTIIMGPRPPWPHGINGSRMKGATDGARRHIKSRASPPGACGGRHLAPNSGQRKDGGQMDI</sequence>
<evidence type="ECO:0000313" key="2">
    <source>
        <dbReference type="Proteomes" id="UP000887572"/>
    </source>
</evidence>
<protein>
    <submittedName>
        <fullName evidence="3">Uncharacterized protein</fullName>
    </submittedName>
</protein>
<name>A0A914IBP8_GLORO</name>